<name>A0A0A9CB78_ARUDO</name>
<dbReference type="EMBL" id="GBRH01229123">
    <property type="protein sequence ID" value="JAD68772.1"/>
    <property type="molecule type" value="Transcribed_RNA"/>
</dbReference>
<reference evidence="1" key="2">
    <citation type="journal article" date="2015" name="Data Brief">
        <title>Shoot transcriptome of the giant reed, Arundo donax.</title>
        <authorList>
            <person name="Barrero R.A."/>
            <person name="Guerrero F.D."/>
            <person name="Moolhuijzen P."/>
            <person name="Goolsby J.A."/>
            <person name="Tidwell J."/>
            <person name="Bellgard S.E."/>
            <person name="Bellgard M.I."/>
        </authorList>
    </citation>
    <scope>NUCLEOTIDE SEQUENCE</scope>
    <source>
        <tissue evidence="1">Shoot tissue taken approximately 20 cm above the soil surface</tissue>
    </source>
</reference>
<sequence length="27" mass="3194">MYDWLKHGCLDAIKLRFVMLHGKTVCD</sequence>
<protein>
    <submittedName>
        <fullName evidence="1">Uncharacterized protein</fullName>
    </submittedName>
</protein>
<reference evidence="1" key="1">
    <citation type="submission" date="2014-09" db="EMBL/GenBank/DDBJ databases">
        <authorList>
            <person name="Magalhaes I.L.F."/>
            <person name="Oliveira U."/>
            <person name="Santos F.R."/>
            <person name="Vidigal T.H.D.A."/>
            <person name="Brescovit A.D."/>
            <person name="Santos A.J."/>
        </authorList>
    </citation>
    <scope>NUCLEOTIDE SEQUENCE</scope>
    <source>
        <tissue evidence="1">Shoot tissue taken approximately 20 cm above the soil surface</tissue>
    </source>
</reference>
<accession>A0A0A9CB78</accession>
<organism evidence="1">
    <name type="scientific">Arundo donax</name>
    <name type="common">Giant reed</name>
    <name type="synonym">Donax arundinaceus</name>
    <dbReference type="NCBI Taxonomy" id="35708"/>
    <lineage>
        <taxon>Eukaryota</taxon>
        <taxon>Viridiplantae</taxon>
        <taxon>Streptophyta</taxon>
        <taxon>Embryophyta</taxon>
        <taxon>Tracheophyta</taxon>
        <taxon>Spermatophyta</taxon>
        <taxon>Magnoliopsida</taxon>
        <taxon>Liliopsida</taxon>
        <taxon>Poales</taxon>
        <taxon>Poaceae</taxon>
        <taxon>PACMAD clade</taxon>
        <taxon>Arundinoideae</taxon>
        <taxon>Arundineae</taxon>
        <taxon>Arundo</taxon>
    </lineage>
</organism>
<evidence type="ECO:0000313" key="1">
    <source>
        <dbReference type="EMBL" id="JAD68772.1"/>
    </source>
</evidence>
<proteinExistence type="predicted"/>
<dbReference type="AlphaFoldDB" id="A0A0A9CB78"/>